<feature type="region of interest" description="Disordered" evidence="1">
    <location>
        <begin position="37"/>
        <end position="69"/>
    </location>
</feature>
<gene>
    <name evidence="2" type="ORF">DF3PB_600012</name>
</gene>
<feature type="compositionally biased region" description="Basic and acidic residues" evidence="1">
    <location>
        <begin position="60"/>
        <end position="69"/>
    </location>
</feature>
<dbReference type="AlphaFoldDB" id="A0A380TJ69"/>
<organism evidence="2">
    <name type="scientific">metagenome</name>
    <dbReference type="NCBI Taxonomy" id="256318"/>
    <lineage>
        <taxon>unclassified sequences</taxon>
        <taxon>metagenomes</taxon>
    </lineage>
</organism>
<name>A0A380TJ69_9ZZZZ</name>
<sequence length="69" mass="7588">MSPEKFIVSGPAEIRMGSTDVAEDRSVQNQAENRMVTAPAEGGIDPNPTHGFWYPGGNRYDPRPEGWGR</sequence>
<evidence type="ECO:0000256" key="1">
    <source>
        <dbReference type="SAM" id="MobiDB-lite"/>
    </source>
</evidence>
<proteinExistence type="predicted"/>
<reference evidence="2" key="1">
    <citation type="submission" date="2018-07" db="EMBL/GenBank/DDBJ databases">
        <authorList>
            <person name="Quirk P.G."/>
            <person name="Krulwich T.A."/>
        </authorList>
    </citation>
    <scope>NUCLEOTIDE SEQUENCE</scope>
</reference>
<dbReference type="EMBL" id="UIDG01000557">
    <property type="protein sequence ID" value="SUS08208.1"/>
    <property type="molecule type" value="Genomic_DNA"/>
</dbReference>
<protein>
    <submittedName>
        <fullName evidence="2">Uncharacterized protein</fullName>
    </submittedName>
</protein>
<evidence type="ECO:0000313" key="2">
    <source>
        <dbReference type="EMBL" id="SUS08208.1"/>
    </source>
</evidence>
<accession>A0A380TJ69</accession>